<protein>
    <recommendedName>
        <fullName evidence="9">Peptidase M12B propeptide domain-containing protein</fullName>
    </recommendedName>
</protein>
<keyword evidence="8" id="KW-1185">Reference proteome</keyword>
<dbReference type="PRINTS" id="PR00622">
    <property type="entry name" value="HISTONEH3"/>
</dbReference>
<dbReference type="Pfam" id="PF01562">
    <property type="entry name" value="Pep_M12B_propep"/>
    <property type="match status" value="1"/>
</dbReference>
<dbReference type="EMBL" id="LZPO01035111">
    <property type="protein sequence ID" value="OBS75969.1"/>
    <property type="molecule type" value="Genomic_DNA"/>
</dbReference>
<organism evidence="7 8">
    <name type="scientific">Neotoma lepida</name>
    <name type="common">Desert woodrat</name>
    <dbReference type="NCBI Taxonomy" id="56216"/>
    <lineage>
        <taxon>Eukaryota</taxon>
        <taxon>Metazoa</taxon>
        <taxon>Chordata</taxon>
        <taxon>Craniata</taxon>
        <taxon>Vertebrata</taxon>
        <taxon>Euteleostomi</taxon>
        <taxon>Mammalia</taxon>
        <taxon>Eutheria</taxon>
        <taxon>Euarchontoglires</taxon>
        <taxon>Glires</taxon>
        <taxon>Rodentia</taxon>
        <taxon>Myomorpha</taxon>
        <taxon>Muroidea</taxon>
        <taxon>Cricetidae</taxon>
        <taxon>Neotominae</taxon>
        <taxon>Neotoma</taxon>
    </lineage>
</organism>
<dbReference type="Proteomes" id="UP000092124">
    <property type="component" value="Unassembled WGS sequence"/>
</dbReference>
<evidence type="ECO:0000256" key="2">
    <source>
        <dbReference type="ARBA" id="ARBA00022481"/>
    </source>
</evidence>
<feature type="non-terminal residue" evidence="7">
    <location>
        <position position="170"/>
    </location>
</feature>
<dbReference type="GO" id="GO:0030527">
    <property type="term" value="F:structural constituent of chromatin"/>
    <property type="evidence" value="ECO:0007669"/>
    <property type="project" value="InterPro"/>
</dbReference>
<keyword evidence="3" id="KW-0013">ADP-ribosylation</keyword>
<keyword evidence="4" id="KW-1015">Disulfide bond</keyword>
<dbReference type="InterPro" id="IPR009072">
    <property type="entry name" value="Histone-fold"/>
</dbReference>
<dbReference type="GO" id="GO:1990913">
    <property type="term" value="C:sperm head plasma membrane"/>
    <property type="evidence" value="ECO:0007669"/>
    <property type="project" value="TreeGrafter"/>
</dbReference>
<dbReference type="Gene3D" id="1.10.20.10">
    <property type="entry name" value="Histone, subunit A"/>
    <property type="match status" value="1"/>
</dbReference>
<sequence>MKPTKYFISRNFLLFTYTDEGDLLAEQPFVQNDCYYHGYVDEEPESMLIINNCLGSLQGIIEINGTAYEIVPKNPTSTFEHLLYKIDSLVLWHSMKYQKSTELIPKLPFQSLVHEIAQNFETNLRFQSAAIGALQETLPHSRKPAIGGSSPRDAQDHTYRLFKTLPIEHS</sequence>
<dbReference type="Pfam" id="PF00125">
    <property type="entry name" value="Histone"/>
    <property type="match status" value="1"/>
</dbReference>
<comment type="similarity">
    <text evidence="1">Belongs to the histone H3 family.</text>
</comment>
<evidence type="ECO:0000256" key="4">
    <source>
        <dbReference type="ARBA" id="ARBA00023157"/>
    </source>
</evidence>
<dbReference type="InterPro" id="IPR002870">
    <property type="entry name" value="Peptidase_M12B_N"/>
</dbReference>
<evidence type="ECO:0000313" key="7">
    <source>
        <dbReference type="EMBL" id="OBS75969.1"/>
    </source>
</evidence>
<feature type="domain" description="Peptidase M12B propeptide" evidence="6">
    <location>
        <begin position="2"/>
        <end position="40"/>
    </location>
</feature>
<dbReference type="GO" id="GO:0003677">
    <property type="term" value="F:DNA binding"/>
    <property type="evidence" value="ECO:0007669"/>
    <property type="project" value="InterPro"/>
</dbReference>
<dbReference type="AlphaFoldDB" id="A0A1A6HCG1"/>
<dbReference type="InterPro" id="IPR007125">
    <property type="entry name" value="H2A/H2B/H3"/>
</dbReference>
<comment type="caution">
    <text evidence="7">The sequence shown here is derived from an EMBL/GenBank/DDBJ whole genome shotgun (WGS) entry which is preliminary data.</text>
</comment>
<gene>
    <name evidence="7" type="ORF">A6R68_17579</name>
</gene>
<evidence type="ECO:0000256" key="1">
    <source>
        <dbReference type="ARBA" id="ARBA00010343"/>
    </source>
</evidence>
<evidence type="ECO:0000313" key="8">
    <source>
        <dbReference type="Proteomes" id="UP000092124"/>
    </source>
</evidence>
<dbReference type="SMART" id="SM00428">
    <property type="entry name" value="H3"/>
    <property type="match status" value="1"/>
</dbReference>
<keyword evidence="2" id="KW-0488">Methylation</keyword>
<proteinExistence type="inferred from homology"/>
<dbReference type="GO" id="GO:0046982">
    <property type="term" value="F:protein heterodimerization activity"/>
    <property type="evidence" value="ECO:0007669"/>
    <property type="project" value="InterPro"/>
</dbReference>
<dbReference type="InterPro" id="IPR000164">
    <property type="entry name" value="Histone_H3/CENP-A"/>
</dbReference>
<dbReference type="OrthoDB" id="5951731at2759"/>
<evidence type="ECO:0008006" key="9">
    <source>
        <dbReference type="Google" id="ProtNLM"/>
    </source>
</evidence>
<dbReference type="PANTHER" id="PTHR11905">
    <property type="entry name" value="ADAM A DISINTEGRIN AND METALLOPROTEASE DOMAIN"/>
    <property type="match status" value="1"/>
</dbReference>
<feature type="domain" description="Core Histone H2A/H2B/H3" evidence="5">
    <location>
        <begin position="94"/>
        <end position="137"/>
    </location>
</feature>
<evidence type="ECO:0000259" key="6">
    <source>
        <dbReference type="Pfam" id="PF01562"/>
    </source>
</evidence>
<dbReference type="STRING" id="56216.A0A1A6HCG1"/>
<evidence type="ECO:0000259" key="5">
    <source>
        <dbReference type="Pfam" id="PF00125"/>
    </source>
</evidence>
<evidence type="ECO:0000256" key="3">
    <source>
        <dbReference type="ARBA" id="ARBA00022765"/>
    </source>
</evidence>
<name>A0A1A6HCG1_NEOLE</name>
<dbReference type="GO" id="GO:0000786">
    <property type="term" value="C:nucleosome"/>
    <property type="evidence" value="ECO:0007669"/>
    <property type="project" value="InterPro"/>
</dbReference>
<accession>A0A1A6HCG1</accession>
<dbReference type="GO" id="GO:0009897">
    <property type="term" value="C:external side of plasma membrane"/>
    <property type="evidence" value="ECO:0007669"/>
    <property type="project" value="TreeGrafter"/>
</dbReference>
<reference evidence="7 8" key="1">
    <citation type="submission" date="2016-06" db="EMBL/GenBank/DDBJ databases">
        <title>The Draft Genome Sequence and Annotation of the Desert Woodrat Neotoma lepida.</title>
        <authorList>
            <person name="Campbell M."/>
            <person name="Oakeson K.F."/>
            <person name="Yandell M."/>
            <person name="Halpert J.R."/>
            <person name="Dearing D."/>
        </authorList>
    </citation>
    <scope>NUCLEOTIDE SEQUENCE [LARGE SCALE GENOMIC DNA]</scope>
    <source>
        <strain evidence="7">417</strain>
        <tissue evidence="7">Liver</tissue>
    </source>
</reference>
<dbReference type="GO" id="GO:0008584">
    <property type="term" value="P:male gonad development"/>
    <property type="evidence" value="ECO:0007669"/>
    <property type="project" value="TreeGrafter"/>
</dbReference>
<dbReference type="PANTHER" id="PTHR11905:SF239">
    <property type="entry name" value="A DISINTEGRIN AND METALLOPEPTIDASE DOMAIN 26B-RELATED"/>
    <property type="match status" value="1"/>
</dbReference>
<dbReference type="SUPFAM" id="SSF47113">
    <property type="entry name" value="Histone-fold"/>
    <property type="match status" value="1"/>
</dbReference>